<organism evidence="2 3">
    <name type="scientific">Salinimicrobium gaetbulicola</name>
    <dbReference type="NCBI Taxonomy" id="999702"/>
    <lineage>
        <taxon>Bacteria</taxon>
        <taxon>Pseudomonadati</taxon>
        <taxon>Bacteroidota</taxon>
        <taxon>Flavobacteriia</taxon>
        <taxon>Flavobacteriales</taxon>
        <taxon>Flavobacteriaceae</taxon>
        <taxon>Salinimicrobium</taxon>
    </lineage>
</organism>
<evidence type="ECO:0000259" key="1">
    <source>
        <dbReference type="Pfam" id="PF08241"/>
    </source>
</evidence>
<dbReference type="InterPro" id="IPR013216">
    <property type="entry name" value="Methyltransf_11"/>
</dbReference>
<feature type="domain" description="Methyltransferase type 11" evidence="1">
    <location>
        <begin position="42"/>
        <end position="136"/>
    </location>
</feature>
<dbReference type="GO" id="GO:0032259">
    <property type="term" value="P:methylation"/>
    <property type="evidence" value="ECO:0007669"/>
    <property type="project" value="UniProtKB-KW"/>
</dbReference>
<proteinExistence type="predicted"/>
<gene>
    <name evidence="2" type="ORF">ACFQ1G_08800</name>
</gene>
<dbReference type="EC" id="2.1.1.-" evidence="2"/>
<evidence type="ECO:0000313" key="3">
    <source>
        <dbReference type="Proteomes" id="UP001597100"/>
    </source>
</evidence>
<sequence length="209" mass="24039">MKIDESYNAWAKSYDTMDNKTRDLEAEVLRKTFLNPHYGNILELGCGTGKNTGWLTQKADHVLALDFSSEMIARAQAKIEADNVTFTYTDITKQWPVKPGWSNLITCSLVLEHIEHLDFIFKEAARVLKRRGKFYICELHPGKQYAGSQARFETEEGIQKPHAFIHHISDYLNAAKAEGFTLLDFNEYFDDNNRDNVPRLISLVFECNL</sequence>
<dbReference type="SUPFAM" id="SSF53335">
    <property type="entry name" value="S-adenosyl-L-methionine-dependent methyltransferases"/>
    <property type="match status" value="1"/>
</dbReference>
<keyword evidence="2" id="KW-0489">Methyltransferase</keyword>
<name>A0ABW3IGP2_9FLAO</name>
<dbReference type="PANTHER" id="PTHR43861">
    <property type="entry name" value="TRANS-ACONITATE 2-METHYLTRANSFERASE-RELATED"/>
    <property type="match status" value="1"/>
</dbReference>
<comment type="caution">
    <text evidence="2">The sequence shown here is derived from an EMBL/GenBank/DDBJ whole genome shotgun (WGS) entry which is preliminary data.</text>
</comment>
<dbReference type="Pfam" id="PF08241">
    <property type="entry name" value="Methyltransf_11"/>
    <property type="match status" value="1"/>
</dbReference>
<protein>
    <submittedName>
        <fullName evidence="2">Class I SAM-dependent methyltransferase</fullName>
        <ecNumber evidence="2">2.1.1.-</ecNumber>
    </submittedName>
</protein>
<accession>A0ABW3IGP2</accession>
<dbReference type="GO" id="GO:0008168">
    <property type="term" value="F:methyltransferase activity"/>
    <property type="evidence" value="ECO:0007669"/>
    <property type="project" value="UniProtKB-KW"/>
</dbReference>
<dbReference type="Proteomes" id="UP001597100">
    <property type="component" value="Unassembled WGS sequence"/>
</dbReference>
<dbReference type="RefSeq" id="WP_380738696.1">
    <property type="nucleotide sequence ID" value="NZ_JBHTJP010000034.1"/>
</dbReference>
<keyword evidence="3" id="KW-1185">Reference proteome</keyword>
<keyword evidence="2" id="KW-0808">Transferase</keyword>
<dbReference type="InterPro" id="IPR029063">
    <property type="entry name" value="SAM-dependent_MTases_sf"/>
</dbReference>
<dbReference type="EMBL" id="JBHTJP010000034">
    <property type="protein sequence ID" value="MFD0976888.1"/>
    <property type="molecule type" value="Genomic_DNA"/>
</dbReference>
<dbReference type="CDD" id="cd02440">
    <property type="entry name" value="AdoMet_MTases"/>
    <property type="match status" value="1"/>
</dbReference>
<evidence type="ECO:0000313" key="2">
    <source>
        <dbReference type="EMBL" id="MFD0976888.1"/>
    </source>
</evidence>
<dbReference type="Gene3D" id="3.40.50.150">
    <property type="entry name" value="Vaccinia Virus protein VP39"/>
    <property type="match status" value="1"/>
</dbReference>
<reference evidence="3" key="1">
    <citation type="journal article" date="2019" name="Int. J. Syst. Evol. Microbiol.">
        <title>The Global Catalogue of Microorganisms (GCM) 10K type strain sequencing project: providing services to taxonomists for standard genome sequencing and annotation.</title>
        <authorList>
            <consortium name="The Broad Institute Genomics Platform"/>
            <consortium name="The Broad Institute Genome Sequencing Center for Infectious Disease"/>
            <person name="Wu L."/>
            <person name="Ma J."/>
        </authorList>
    </citation>
    <scope>NUCLEOTIDE SEQUENCE [LARGE SCALE GENOMIC DNA]</scope>
    <source>
        <strain evidence="3">CCUG 60898</strain>
    </source>
</reference>
<dbReference type="PANTHER" id="PTHR43861:SF1">
    <property type="entry name" value="TRANS-ACONITATE 2-METHYLTRANSFERASE"/>
    <property type="match status" value="1"/>
</dbReference>